<dbReference type="PANTHER" id="PTHR13230:SF5">
    <property type="entry name" value="GENERAL TRANSCRIPTION FACTOR 3C POLYPEPTIDE 5"/>
    <property type="match status" value="1"/>
</dbReference>
<dbReference type="AlphaFoldDB" id="A0A182Q8M7"/>
<evidence type="ECO:0000256" key="5">
    <source>
        <dbReference type="SAM" id="MobiDB-lite"/>
    </source>
</evidence>
<dbReference type="InterPro" id="IPR041499">
    <property type="entry name" value="Tfc1/Sfc1_N"/>
</dbReference>
<evidence type="ECO:0000259" key="6">
    <source>
        <dbReference type="Pfam" id="PF09734"/>
    </source>
</evidence>
<feature type="domain" description="Transcription factor IIIC subunit 5 HTH" evidence="6">
    <location>
        <begin position="157"/>
        <end position="303"/>
    </location>
</feature>
<dbReference type="GO" id="GO:0000127">
    <property type="term" value="C:transcription factor TFIIIC complex"/>
    <property type="evidence" value="ECO:0007669"/>
    <property type="project" value="InterPro"/>
</dbReference>
<keyword evidence="9" id="KW-1185">Reference proteome</keyword>
<evidence type="ECO:0008006" key="10">
    <source>
        <dbReference type="Google" id="ProtNLM"/>
    </source>
</evidence>
<evidence type="ECO:0000256" key="2">
    <source>
        <dbReference type="ARBA" id="ARBA00023125"/>
    </source>
</evidence>
<evidence type="ECO:0000256" key="1">
    <source>
        <dbReference type="ARBA" id="ARBA00004123"/>
    </source>
</evidence>
<dbReference type="GO" id="GO:0001003">
    <property type="term" value="F:RNA polymerase III type 2 promoter sequence-specific DNA binding"/>
    <property type="evidence" value="ECO:0007669"/>
    <property type="project" value="TreeGrafter"/>
</dbReference>
<reference evidence="9" key="1">
    <citation type="submission" date="2014-01" db="EMBL/GenBank/DDBJ databases">
        <title>The Genome Sequence of Anopheles farauti FAR1 (V2).</title>
        <authorList>
            <consortium name="The Broad Institute Genomics Platform"/>
            <person name="Neafsey D.E."/>
            <person name="Besansky N."/>
            <person name="Howell P."/>
            <person name="Walton C."/>
            <person name="Young S.K."/>
            <person name="Zeng Q."/>
            <person name="Gargeya S."/>
            <person name="Fitzgerald M."/>
            <person name="Haas B."/>
            <person name="Abouelleil A."/>
            <person name="Allen A.W."/>
            <person name="Alvarado L."/>
            <person name="Arachchi H.M."/>
            <person name="Berlin A.M."/>
            <person name="Chapman S.B."/>
            <person name="Gainer-Dewar J."/>
            <person name="Goldberg J."/>
            <person name="Griggs A."/>
            <person name="Gujja S."/>
            <person name="Hansen M."/>
            <person name="Howarth C."/>
            <person name="Imamovic A."/>
            <person name="Ireland A."/>
            <person name="Larimer J."/>
            <person name="McCowan C."/>
            <person name="Murphy C."/>
            <person name="Pearson M."/>
            <person name="Poon T.W."/>
            <person name="Priest M."/>
            <person name="Roberts A."/>
            <person name="Saif S."/>
            <person name="Shea T."/>
            <person name="Sisk P."/>
            <person name="Sykes S."/>
            <person name="Wortman J."/>
            <person name="Nusbaum C."/>
            <person name="Birren B."/>
        </authorList>
    </citation>
    <scope>NUCLEOTIDE SEQUENCE [LARGE SCALE GENOMIC DNA]</scope>
    <source>
        <strain evidence="9">FAR1</strain>
    </source>
</reference>
<dbReference type="GO" id="GO:0005634">
    <property type="term" value="C:nucleus"/>
    <property type="evidence" value="ECO:0007669"/>
    <property type="project" value="UniProtKB-SubCell"/>
</dbReference>
<evidence type="ECO:0000256" key="4">
    <source>
        <dbReference type="ARBA" id="ARBA00023242"/>
    </source>
</evidence>
<organism evidence="8 9">
    <name type="scientific">Anopheles farauti</name>
    <dbReference type="NCBI Taxonomy" id="69004"/>
    <lineage>
        <taxon>Eukaryota</taxon>
        <taxon>Metazoa</taxon>
        <taxon>Ecdysozoa</taxon>
        <taxon>Arthropoda</taxon>
        <taxon>Hexapoda</taxon>
        <taxon>Insecta</taxon>
        <taxon>Pterygota</taxon>
        <taxon>Neoptera</taxon>
        <taxon>Endopterygota</taxon>
        <taxon>Diptera</taxon>
        <taxon>Nematocera</taxon>
        <taxon>Culicoidea</taxon>
        <taxon>Culicidae</taxon>
        <taxon>Anophelinae</taxon>
        <taxon>Anopheles</taxon>
    </lineage>
</organism>
<evidence type="ECO:0000256" key="3">
    <source>
        <dbReference type="ARBA" id="ARBA00023163"/>
    </source>
</evidence>
<dbReference type="GO" id="GO:0001002">
    <property type="term" value="F:RNA polymerase III type 1 promoter sequence-specific DNA binding"/>
    <property type="evidence" value="ECO:0007669"/>
    <property type="project" value="TreeGrafter"/>
</dbReference>
<name>A0A182Q8M7_9DIPT</name>
<keyword evidence="4" id="KW-0539">Nucleus</keyword>
<keyword evidence="3" id="KW-0804">Transcription</keyword>
<feature type="domain" description="Transcription factor IIIC subunit Tfc1/Sfc1 triple barrel" evidence="7">
    <location>
        <begin position="18"/>
        <end position="118"/>
    </location>
</feature>
<dbReference type="EMBL" id="AXCN02000844">
    <property type="status" value="NOT_ANNOTATED_CDS"/>
    <property type="molecule type" value="Genomic_DNA"/>
</dbReference>
<proteinExistence type="predicted"/>
<evidence type="ECO:0000313" key="9">
    <source>
        <dbReference type="Proteomes" id="UP000075886"/>
    </source>
</evidence>
<dbReference type="FunFam" id="3.30.200.160:FF:000006">
    <property type="entry name" value="general transcription factor 3C polypeptide 5-like isoform X2"/>
    <property type="match status" value="1"/>
</dbReference>
<dbReference type="Gene3D" id="3.30.200.160">
    <property type="entry name" value="TFIIIC, subcomplex tauA, subunit Sfc1, barrel domain"/>
    <property type="match status" value="1"/>
</dbReference>
<keyword evidence="2" id="KW-0238">DNA-binding</keyword>
<dbReference type="Pfam" id="PF09734">
    <property type="entry name" value="Tau95"/>
    <property type="match status" value="1"/>
</dbReference>
<reference evidence="8" key="2">
    <citation type="submission" date="2020-05" db="UniProtKB">
        <authorList>
            <consortium name="EnsemblMetazoa"/>
        </authorList>
    </citation>
    <scope>IDENTIFICATION</scope>
    <source>
        <strain evidence="8">FAR1</strain>
    </source>
</reference>
<dbReference type="VEuPathDB" id="VectorBase:AFAF005250"/>
<dbReference type="InterPro" id="IPR019136">
    <property type="entry name" value="TF_IIIC_su-5_HTH"/>
</dbReference>
<dbReference type="GO" id="GO:0006384">
    <property type="term" value="P:transcription initiation at RNA polymerase III promoter"/>
    <property type="evidence" value="ECO:0007669"/>
    <property type="project" value="InterPro"/>
</dbReference>
<evidence type="ECO:0000313" key="8">
    <source>
        <dbReference type="EnsemblMetazoa" id="AFAF005250-PA"/>
    </source>
</evidence>
<feature type="region of interest" description="Disordered" evidence="5">
    <location>
        <begin position="422"/>
        <end position="465"/>
    </location>
</feature>
<dbReference type="PANTHER" id="PTHR13230">
    <property type="entry name" value="GENERAL TRANSCRIPTION FACTOR IIIC, POLYPEPTIDE 5"/>
    <property type="match status" value="1"/>
</dbReference>
<dbReference type="Pfam" id="PF17682">
    <property type="entry name" value="Tau95_N"/>
    <property type="match status" value="1"/>
</dbReference>
<dbReference type="Proteomes" id="UP000075886">
    <property type="component" value="Unassembled WGS sequence"/>
</dbReference>
<sequence>MEYNSKNAHEHNLERDLVCVVYPGVVLNPDRMIESLGGMREISTTFAQEKRRLELRFRPDCMYSKPAYGDGRATTGLALKVTVQRRKSQPQHRTVSAVQIIGCVRRCYTFESLCDFQQLPAFRNTKSGVVECVHDEIVPKGVNTASPFQKSANVPFFLPPVCFSRTDSLNTLVLREPKTPRITPIETTFRRRRQKHGIYHPFTLTGNIPDTPTLQAQHLLTTKVVSMDDVEKVRAIFKTRPIWTKNALTNINRLTISSQSLGTILPTIAFYYVNGPWRGTWVRYGYDPRNHFEARAYQMLDFRVRSVDSLHECIKIKRLSLSKMNYRLAETTITTKDDERQFVSSTFDEDTIPPHRVVFYQYCDIHLKKIQEMLKKVPSPKAGTVCDERYGWLPHRFDDQCRNIMMEIVLNNIRRLREENPDVCSGMESVEDDDDEAEMMSDFEEDEDEEEETEGASDSMDDGTD</sequence>
<protein>
    <recommendedName>
        <fullName evidence="10">Transcription factor IIIC subunit 5 HTH domain-containing protein</fullName>
    </recommendedName>
</protein>
<accession>A0A182Q8M7</accession>
<evidence type="ECO:0000259" key="7">
    <source>
        <dbReference type="Pfam" id="PF17682"/>
    </source>
</evidence>
<dbReference type="InterPro" id="IPR040454">
    <property type="entry name" value="TF_IIIC_Tfc1/Sfc1"/>
</dbReference>
<comment type="subcellular location">
    <subcellularLocation>
        <location evidence="1">Nucleus</location>
    </subcellularLocation>
</comment>
<feature type="compositionally biased region" description="Acidic residues" evidence="5">
    <location>
        <begin position="429"/>
        <end position="465"/>
    </location>
</feature>
<dbReference type="InterPro" id="IPR042536">
    <property type="entry name" value="TFIIIC_tauA_Sfc1"/>
</dbReference>
<dbReference type="STRING" id="69004.A0A182Q8M7"/>
<dbReference type="EnsemblMetazoa" id="AFAF005250-RA">
    <property type="protein sequence ID" value="AFAF005250-PA"/>
    <property type="gene ID" value="AFAF005250"/>
</dbReference>